<evidence type="ECO:0000313" key="6">
    <source>
        <dbReference type="EMBL" id="KAE7996282.1"/>
    </source>
</evidence>
<evidence type="ECO:0000256" key="5">
    <source>
        <dbReference type="ARBA" id="ARBA00023242"/>
    </source>
</evidence>
<accession>A0A5N6QAF3</accession>
<gene>
    <name evidence="6" type="ORF">FH972_001016</name>
</gene>
<evidence type="ECO:0000256" key="1">
    <source>
        <dbReference type="ARBA" id="ARBA00004123"/>
    </source>
</evidence>
<keyword evidence="2" id="KW-0507">mRNA processing</keyword>
<dbReference type="AlphaFoldDB" id="A0A5N6QAF3"/>
<organism evidence="6 7">
    <name type="scientific">Carpinus fangiana</name>
    <dbReference type="NCBI Taxonomy" id="176857"/>
    <lineage>
        <taxon>Eukaryota</taxon>
        <taxon>Viridiplantae</taxon>
        <taxon>Streptophyta</taxon>
        <taxon>Embryophyta</taxon>
        <taxon>Tracheophyta</taxon>
        <taxon>Spermatophyta</taxon>
        <taxon>Magnoliopsida</taxon>
        <taxon>eudicotyledons</taxon>
        <taxon>Gunneridae</taxon>
        <taxon>Pentapetalae</taxon>
        <taxon>rosids</taxon>
        <taxon>fabids</taxon>
        <taxon>Fagales</taxon>
        <taxon>Betulaceae</taxon>
        <taxon>Carpinus</taxon>
    </lineage>
</organism>
<comment type="subcellular location">
    <subcellularLocation>
        <location evidence="1">Nucleus</location>
    </subcellularLocation>
</comment>
<evidence type="ECO:0000256" key="3">
    <source>
        <dbReference type="ARBA" id="ARBA00022737"/>
    </source>
</evidence>
<proteinExistence type="predicted"/>
<keyword evidence="5" id="KW-0539">Nucleus</keyword>
<name>A0A5N6QAF3_9ROSI</name>
<dbReference type="PANTHER" id="PTHR17204">
    <property type="entry name" value="PRE-MRNA PROCESSING PROTEIN PRP39-RELATED"/>
    <property type="match status" value="1"/>
</dbReference>
<keyword evidence="3" id="KW-0677">Repeat</keyword>
<dbReference type="InterPro" id="IPR059164">
    <property type="entry name" value="HAT_PRP39_C"/>
</dbReference>
<dbReference type="GO" id="GO:0000395">
    <property type="term" value="P:mRNA 5'-splice site recognition"/>
    <property type="evidence" value="ECO:0007669"/>
    <property type="project" value="TreeGrafter"/>
</dbReference>
<dbReference type="Proteomes" id="UP000327013">
    <property type="component" value="Chromosome 1"/>
</dbReference>
<dbReference type="PANTHER" id="PTHR17204:SF26">
    <property type="entry name" value="PRE-MRNA-PROCESSING FACTOR 39-2"/>
    <property type="match status" value="1"/>
</dbReference>
<dbReference type="GO" id="GO:0005685">
    <property type="term" value="C:U1 snRNP"/>
    <property type="evidence" value="ECO:0007669"/>
    <property type="project" value="TreeGrafter"/>
</dbReference>
<dbReference type="GO" id="GO:0030627">
    <property type="term" value="F:pre-mRNA 5'-splice site binding"/>
    <property type="evidence" value="ECO:0007669"/>
    <property type="project" value="TreeGrafter"/>
</dbReference>
<sequence>MSLVLIAQAQPMESESPVIAKGLLEFEEWTTLISEIEKSYPIFVPFIFSFKKLVAFLEKEMECQSISAVEKLEAEPVLDNKVSICFKNDEISSIVKDLLDPSAGIARSKALEKYLLVGEWLYKEACQLAEIFCCFEANIRRSYFHVKPLDASQMENWHRYLDFVEMQGDFD</sequence>
<keyword evidence="4" id="KW-0508">mRNA splicing</keyword>
<protein>
    <submittedName>
        <fullName evidence="6">Uncharacterized protein</fullName>
    </submittedName>
</protein>
<dbReference type="GO" id="GO:0071004">
    <property type="term" value="C:U2-type prespliceosome"/>
    <property type="evidence" value="ECO:0007669"/>
    <property type="project" value="TreeGrafter"/>
</dbReference>
<dbReference type="OrthoDB" id="1730799at2759"/>
<evidence type="ECO:0000313" key="7">
    <source>
        <dbReference type="Proteomes" id="UP000327013"/>
    </source>
</evidence>
<dbReference type="EMBL" id="CM017321">
    <property type="protein sequence ID" value="KAE7996282.1"/>
    <property type="molecule type" value="Genomic_DNA"/>
</dbReference>
<reference evidence="6 7" key="1">
    <citation type="submission" date="2019-06" db="EMBL/GenBank/DDBJ databases">
        <title>A chromosomal-level reference genome of Carpinus fangiana (Coryloideae, Betulaceae).</title>
        <authorList>
            <person name="Yang X."/>
            <person name="Wang Z."/>
            <person name="Zhang L."/>
            <person name="Hao G."/>
            <person name="Liu J."/>
            <person name="Yang Y."/>
        </authorList>
    </citation>
    <scope>NUCLEOTIDE SEQUENCE [LARGE SCALE GENOMIC DNA]</scope>
    <source>
        <strain evidence="6">Cfa_2016G</strain>
        <tissue evidence="6">Leaf</tissue>
    </source>
</reference>
<dbReference type="Pfam" id="PF23241">
    <property type="entry name" value="HAT_PRP39_C"/>
    <property type="match status" value="1"/>
</dbReference>
<keyword evidence="7" id="KW-1185">Reference proteome</keyword>
<dbReference type="GO" id="GO:0000243">
    <property type="term" value="C:commitment complex"/>
    <property type="evidence" value="ECO:0007669"/>
    <property type="project" value="TreeGrafter"/>
</dbReference>
<evidence type="ECO:0000256" key="4">
    <source>
        <dbReference type="ARBA" id="ARBA00023187"/>
    </source>
</evidence>
<evidence type="ECO:0000256" key="2">
    <source>
        <dbReference type="ARBA" id="ARBA00022664"/>
    </source>
</evidence>